<dbReference type="GO" id="GO:0051287">
    <property type="term" value="F:NAD binding"/>
    <property type="evidence" value="ECO:0007669"/>
    <property type="project" value="InterPro"/>
</dbReference>
<dbReference type="InterPro" id="IPR029753">
    <property type="entry name" value="D-isomer_DH_CS"/>
</dbReference>
<accession>A0A1I1I8W4</accession>
<sequence>MSVLAHDVPEPFVTALRAAAPDLDIRTSVGPDPEAVRSVLIWLAVPDFLETLPNLSLVLSLGAGVERLMVPRLVPDGVHIGRISSAVQAEGMSDYVLLHVLRQHRRLSQLQDEQARGEWRWRLWPRAGDVAVGVMGLGALGADAARKLAMVGFRTRGWSRTRKSIKGVACHSGANGLAAFLADLHHLVCLLPLTPATTDILNADLFAQLAPGAFLINAGRGGHLVEADLLPALNAGHLEGVTLDVLRQEPPPADHPFFADPRILLTPHSAVCATPGQLAPDAAEACRRAERGAPPPCPVDRERGY</sequence>
<dbReference type="RefSeq" id="WP_093360310.1">
    <property type="nucleotide sequence ID" value="NZ_FOLG01000003.1"/>
</dbReference>
<dbReference type="PROSITE" id="PS00671">
    <property type="entry name" value="D_2_HYDROXYACID_DH_3"/>
    <property type="match status" value="1"/>
</dbReference>
<keyword evidence="1" id="KW-0560">Oxidoreductase</keyword>
<dbReference type="AlphaFoldDB" id="A0A1I1I8W4"/>
<evidence type="ECO:0000259" key="3">
    <source>
        <dbReference type="Pfam" id="PF02826"/>
    </source>
</evidence>
<evidence type="ECO:0000313" key="4">
    <source>
        <dbReference type="EMBL" id="SFC29680.1"/>
    </source>
</evidence>
<evidence type="ECO:0000256" key="2">
    <source>
        <dbReference type="ARBA" id="ARBA00023027"/>
    </source>
</evidence>
<dbReference type="PANTHER" id="PTHR43333:SF1">
    <property type="entry name" value="D-ISOMER SPECIFIC 2-HYDROXYACID DEHYDROGENASE NAD-BINDING DOMAIN-CONTAINING PROTEIN"/>
    <property type="match status" value="1"/>
</dbReference>
<dbReference type="Pfam" id="PF02826">
    <property type="entry name" value="2-Hacid_dh_C"/>
    <property type="match status" value="1"/>
</dbReference>
<dbReference type="Proteomes" id="UP000198728">
    <property type="component" value="Unassembled WGS sequence"/>
</dbReference>
<organism evidence="4 5">
    <name type="scientific">Tropicimonas isoalkanivorans</name>
    <dbReference type="NCBI Taxonomy" id="441112"/>
    <lineage>
        <taxon>Bacteria</taxon>
        <taxon>Pseudomonadati</taxon>
        <taxon>Pseudomonadota</taxon>
        <taxon>Alphaproteobacteria</taxon>
        <taxon>Rhodobacterales</taxon>
        <taxon>Roseobacteraceae</taxon>
        <taxon>Tropicimonas</taxon>
    </lineage>
</organism>
<protein>
    <submittedName>
        <fullName evidence="4">Glyoxylate/hydroxypyruvate reductase A</fullName>
    </submittedName>
</protein>
<keyword evidence="2" id="KW-0520">NAD</keyword>
<dbReference type="OrthoDB" id="9787219at2"/>
<dbReference type="PANTHER" id="PTHR43333">
    <property type="entry name" value="2-HACID_DH_C DOMAIN-CONTAINING PROTEIN"/>
    <property type="match status" value="1"/>
</dbReference>
<proteinExistence type="predicted"/>
<dbReference type="InterPro" id="IPR006140">
    <property type="entry name" value="D-isomer_DH_NAD-bd"/>
</dbReference>
<feature type="domain" description="D-isomer specific 2-hydroxyacid dehydrogenase NAD-binding" evidence="3">
    <location>
        <begin position="99"/>
        <end position="270"/>
    </location>
</feature>
<keyword evidence="4" id="KW-0670">Pyruvate</keyword>
<dbReference type="CDD" id="cd12164">
    <property type="entry name" value="GDH_like_2"/>
    <property type="match status" value="1"/>
</dbReference>
<dbReference type="GO" id="GO:0016616">
    <property type="term" value="F:oxidoreductase activity, acting on the CH-OH group of donors, NAD or NADP as acceptor"/>
    <property type="evidence" value="ECO:0007669"/>
    <property type="project" value="UniProtKB-ARBA"/>
</dbReference>
<evidence type="ECO:0000256" key="1">
    <source>
        <dbReference type="ARBA" id="ARBA00023002"/>
    </source>
</evidence>
<gene>
    <name evidence="4" type="ORF">SAMN04488094_103350</name>
</gene>
<dbReference type="Gene3D" id="3.40.50.720">
    <property type="entry name" value="NAD(P)-binding Rossmann-like Domain"/>
    <property type="match status" value="2"/>
</dbReference>
<dbReference type="EMBL" id="FOLG01000003">
    <property type="protein sequence ID" value="SFC29680.1"/>
    <property type="molecule type" value="Genomic_DNA"/>
</dbReference>
<evidence type="ECO:0000313" key="5">
    <source>
        <dbReference type="Proteomes" id="UP000198728"/>
    </source>
</evidence>
<dbReference type="InterPro" id="IPR036291">
    <property type="entry name" value="NAD(P)-bd_dom_sf"/>
</dbReference>
<reference evidence="4 5" key="1">
    <citation type="submission" date="2016-10" db="EMBL/GenBank/DDBJ databases">
        <authorList>
            <person name="de Groot N.N."/>
        </authorList>
    </citation>
    <scope>NUCLEOTIDE SEQUENCE [LARGE SCALE GENOMIC DNA]</scope>
    <source>
        <strain evidence="4 5">DSM 19548</strain>
    </source>
</reference>
<dbReference type="SUPFAM" id="SSF51735">
    <property type="entry name" value="NAD(P)-binding Rossmann-fold domains"/>
    <property type="match status" value="1"/>
</dbReference>
<dbReference type="STRING" id="441112.SAMN04488094_103350"/>
<keyword evidence="5" id="KW-1185">Reference proteome</keyword>
<name>A0A1I1I8W4_9RHOB</name>